<dbReference type="RefSeq" id="XP_060291378.1">
    <property type="nucleotide sequence ID" value="XM_060435925.1"/>
</dbReference>
<reference evidence="1" key="1">
    <citation type="submission" date="2023-06" db="EMBL/GenBank/DDBJ databases">
        <title>Genome-scale phylogeny and comparative genomics of the fungal order Sordariales.</title>
        <authorList>
            <consortium name="Lawrence Berkeley National Laboratory"/>
            <person name="Hensen N."/>
            <person name="Bonometti L."/>
            <person name="Westerberg I."/>
            <person name="Brannstrom I.O."/>
            <person name="Guillou S."/>
            <person name="Cros-Aarteil S."/>
            <person name="Calhoun S."/>
            <person name="Haridas S."/>
            <person name="Kuo A."/>
            <person name="Mondo S."/>
            <person name="Pangilinan J."/>
            <person name="Riley R."/>
            <person name="LaButti K."/>
            <person name="Andreopoulos B."/>
            <person name="Lipzen A."/>
            <person name="Chen C."/>
            <person name="Yanf M."/>
            <person name="Daum C."/>
            <person name="Ng V."/>
            <person name="Clum A."/>
            <person name="Steindorff A."/>
            <person name="Ohm R."/>
            <person name="Martin F."/>
            <person name="Silar P."/>
            <person name="Natvig D."/>
            <person name="Lalanne C."/>
            <person name="Gautier V."/>
            <person name="Ament-velasquez S.L."/>
            <person name="Kruys A."/>
            <person name="Hutchinson M.I."/>
            <person name="Powell A.J."/>
            <person name="Barry K."/>
            <person name="Miller A.N."/>
            <person name="Grigoriev I.V."/>
            <person name="Debuchy R."/>
            <person name="Gladieux P."/>
            <person name="Thoren M.H."/>
            <person name="Johannesson H."/>
        </authorList>
    </citation>
    <scope>NUCLEOTIDE SEQUENCE</scope>
    <source>
        <strain evidence="1">SMH2392-1A</strain>
    </source>
</reference>
<feature type="non-terminal residue" evidence="1">
    <location>
        <position position="1"/>
    </location>
</feature>
<evidence type="ECO:0000313" key="2">
    <source>
        <dbReference type="Proteomes" id="UP001172101"/>
    </source>
</evidence>
<organism evidence="1 2">
    <name type="scientific">Lasiosphaeria miniovina</name>
    <dbReference type="NCBI Taxonomy" id="1954250"/>
    <lineage>
        <taxon>Eukaryota</taxon>
        <taxon>Fungi</taxon>
        <taxon>Dikarya</taxon>
        <taxon>Ascomycota</taxon>
        <taxon>Pezizomycotina</taxon>
        <taxon>Sordariomycetes</taxon>
        <taxon>Sordariomycetidae</taxon>
        <taxon>Sordariales</taxon>
        <taxon>Lasiosphaeriaceae</taxon>
        <taxon>Lasiosphaeria</taxon>
    </lineage>
</organism>
<dbReference type="GeneID" id="85319195"/>
<protein>
    <submittedName>
        <fullName evidence="1">Uncharacterized protein</fullName>
    </submittedName>
</protein>
<dbReference type="Proteomes" id="UP001172101">
    <property type="component" value="Unassembled WGS sequence"/>
</dbReference>
<comment type="caution">
    <text evidence="1">The sequence shown here is derived from an EMBL/GenBank/DDBJ whole genome shotgun (WGS) entry which is preliminary data.</text>
</comment>
<name>A0AA39ZZK4_9PEZI</name>
<gene>
    <name evidence="1" type="ORF">B0T26DRAFT_612879</name>
</gene>
<dbReference type="EMBL" id="JAUIRO010000007">
    <property type="protein sequence ID" value="KAK0706284.1"/>
    <property type="molecule type" value="Genomic_DNA"/>
</dbReference>
<accession>A0AA39ZZK4</accession>
<sequence>LLTQIRTGKIGLRGFFFQRRQPIYPRRDIAAAEDPGKARVLFRWFLRLNRLPEYRVAAQLWNEQEKEAEEGG</sequence>
<evidence type="ECO:0000313" key="1">
    <source>
        <dbReference type="EMBL" id="KAK0706284.1"/>
    </source>
</evidence>
<keyword evidence="2" id="KW-1185">Reference proteome</keyword>
<dbReference type="AlphaFoldDB" id="A0AA39ZZK4"/>
<feature type="non-terminal residue" evidence="1">
    <location>
        <position position="72"/>
    </location>
</feature>
<proteinExistence type="predicted"/>